<feature type="non-terminal residue" evidence="1">
    <location>
        <position position="1"/>
    </location>
</feature>
<dbReference type="AlphaFoldDB" id="A0A381WNS2"/>
<dbReference type="EMBL" id="UINC01012389">
    <property type="protein sequence ID" value="SVA54130.1"/>
    <property type="molecule type" value="Genomic_DNA"/>
</dbReference>
<gene>
    <name evidence="1" type="ORF">METZ01_LOCUS106984</name>
</gene>
<organism evidence="1">
    <name type="scientific">marine metagenome</name>
    <dbReference type="NCBI Taxonomy" id="408172"/>
    <lineage>
        <taxon>unclassified sequences</taxon>
        <taxon>metagenomes</taxon>
        <taxon>ecological metagenomes</taxon>
    </lineage>
</organism>
<sequence length="218" mass="24382">MEIRLTQIVYFWSIKLQNRRVLTAPESGTLPNSRQHPYEAQLDALEGVMCADLMTATLGSSPISSATDLTVLLELYRTTILEPIEMPAIAQAHRLASRGRTKELIALDQQFLGNHPEWLQLSPTSKRFGRDFLSRLHPLQDERVVQRMLKAAQNGKIPGHHLIVFGLTMAVFSIAPRQGLADYAQFALNALIATKAGKLKLTQDDRNALFARSQSRLP</sequence>
<feature type="non-terminal residue" evidence="1">
    <location>
        <position position="218"/>
    </location>
</feature>
<dbReference type="InterPro" id="IPR038277">
    <property type="entry name" value="UreF_sf"/>
</dbReference>
<dbReference type="Pfam" id="PF01730">
    <property type="entry name" value="UreF"/>
    <property type="match status" value="1"/>
</dbReference>
<protein>
    <submittedName>
        <fullName evidence="1">Uncharacterized protein</fullName>
    </submittedName>
</protein>
<dbReference type="InterPro" id="IPR002639">
    <property type="entry name" value="UreF"/>
</dbReference>
<proteinExistence type="predicted"/>
<name>A0A381WNS2_9ZZZZ</name>
<reference evidence="1" key="1">
    <citation type="submission" date="2018-05" db="EMBL/GenBank/DDBJ databases">
        <authorList>
            <person name="Lanie J.A."/>
            <person name="Ng W.-L."/>
            <person name="Kazmierczak K.M."/>
            <person name="Andrzejewski T.M."/>
            <person name="Davidsen T.M."/>
            <person name="Wayne K.J."/>
            <person name="Tettelin H."/>
            <person name="Glass J.I."/>
            <person name="Rusch D."/>
            <person name="Podicherti R."/>
            <person name="Tsui H.-C.T."/>
            <person name="Winkler M.E."/>
        </authorList>
    </citation>
    <scope>NUCLEOTIDE SEQUENCE</scope>
</reference>
<accession>A0A381WNS2</accession>
<dbReference type="Gene3D" id="1.10.4190.10">
    <property type="entry name" value="Urease accessory protein UreF"/>
    <property type="match status" value="1"/>
</dbReference>
<dbReference type="GO" id="GO:0016151">
    <property type="term" value="F:nickel cation binding"/>
    <property type="evidence" value="ECO:0007669"/>
    <property type="project" value="InterPro"/>
</dbReference>
<evidence type="ECO:0000313" key="1">
    <source>
        <dbReference type="EMBL" id="SVA54130.1"/>
    </source>
</evidence>